<dbReference type="SUPFAM" id="SSF46955">
    <property type="entry name" value="Putative DNA-binding domain"/>
    <property type="match status" value="1"/>
</dbReference>
<dbReference type="SUPFAM" id="SSF53098">
    <property type="entry name" value="Ribonuclease H-like"/>
    <property type="match status" value="1"/>
</dbReference>
<proteinExistence type="predicted"/>
<dbReference type="SUPFAM" id="SSF50610">
    <property type="entry name" value="mu transposase, C-terminal domain"/>
    <property type="match status" value="1"/>
</dbReference>
<dbReference type="PROSITE" id="PS51702">
    <property type="entry name" value="HTH_MU"/>
    <property type="match status" value="1"/>
</dbReference>
<dbReference type="InterPro" id="IPR004189">
    <property type="entry name" value="Phage_Mu_transposase"/>
</dbReference>
<dbReference type="AlphaFoldDB" id="A0A1S7RU86"/>
<dbReference type="SUPFAM" id="SSF46689">
    <property type="entry name" value="Homeodomain-like"/>
    <property type="match status" value="2"/>
</dbReference>
<dbReference type="InterPro" id="IPR009057">
    <property type="entry name" value="Homeodomain-like_sf"/>
</dbReference>
<dbReference type="PROSITE" id="PS50994">
    <property type="entry name" value="INTEGRASE"/>
    <property type="match status" value="1"/>
</dbReference>
<feature type="domain" description="Integrase catalytic" evidence="2">
    <location>
        <begin position="245"/>
        <end position="464"/>
    </location>
</feature>
<dbReference type="GO" id="GO:0004803">
    <property type="term" value="F:transposase activity"/>
    <property type="evidence" value="ECO:0007669"/>
    <property type="project" value="InterPro"/>
</dbReference>
<dbReference type="InterPro" id="IPR009004">
    <property type="entry name" value="Transposase_Mu_C"/>
</dbReference>
<feature type="compositionally biased region" description="Basic residues" evidence="1">
    <location>
        <begin position="664"/>
        <end position="673"/>
    </location>
</feature>
<dbReference type="Gene3D" id="3.30.420.10">
    <property type="entry name" value="Ribonuclease H-like superfamily/Ribonuclease H"/>
    <property type="match status" value="1"/>
</dbReference>
<dbReference type="InterPro" id="IPR036388">
    <property type="entry name" value="WH-like_DNA-bd_sf"/>
</dbReference>
<name>A0A1S7RU86_AGRTU</name>
<dbReference type="Pfam" id="PF09299">
    <property type="entry name" value="Mu-transpos_C"/>
    <property type="match status" value="1"/>
</dbReference>
<dbReference type="GO" id="GO:0015074">
    <property type="term" value="P:DNA integration"/>
    <property type="evidence" value="ECO:0007669"/>
    <property type="project" value="InterPro"/>
</dbReference>
<dbReference type="Gene3D" id="1.10.10.60">
    <property type="entry name" value="Homeodomain-like"/>
    <property type="match status" value="2"/>
</dbReference>
<dbReference type="GO" id="GO:0006313">
    <property type="term" value="P:DNA transposition"/>
    <property type="evidence" value="ECO:0007669"/>
    <property type="project" value="InterPro"/>
</dbReference>
<evidence type="ECO:0000256" key="1">
    <source>
        <dbReference type="SAM" id="MobiDB-lite"/>
    </source>
</evidence>
<dbReference type="InterPro" id="IPR036397">
    <property type="entry name" value="RNaseH_sf"/>
</dbReference>
<dbReference type="InterPro" id="IPR003314">
    <property type="entry name" value="Mu-type_HTH"/>
</dbReference>
<dbReference type="RefSeq" id="WP_080866945.1">
    <property type="nucleotide sequence ID" value="NZ_LT009731.1"/>
</dbReference>
<dbReference type="Pfam" id="PF02914">
    <property type="entry name" value="DDE_2"/>
    <property type="match status" value="1"/>
</dbReference>
<dbReference type="Proteomes" id="UP000191897">
    <property type="component" value="Unassembled WGS sequence"/>
</dbReference>
<protein>
    <submittedName>
        <fullName evidence="4">Transposase</fullName>
    </submittedName>
</protein>
<feature type="region of interest" description="Disordered" evidence="1">
    <location>
        <begin position="654"/>
        <end position="673"/>
    </location>
</feature>
<dbReference type="InterPro" id="IPR015126">
    <property type="entry name" value="Mu_I-gamma"/>
</dbReference>
<dbReference type="InterPro" id="IPR001584">
    <property type="entry name" value="Integrase_cat-core"/>
</dbReference>
<dbReference type="InterPro" id="IPR009061">
    <property type="entry name" value="DNA-bd_dom_put_sf"/>
</dbReference>
<evidence type="ECO:0000259" key="3">
    <source>
        <dbReference type="PROSITE" id="PS51702"/>
    </source>
</evidence>
<sequence>MKKEWFTSAELAQAALPGIPSTRQGLELFIARSGVRSTAKARPKAGQGGGYEYHYSFLPSVAQAKIAFLNADAVADLRPTKLSKMLWDRFEALPDAHKAICKTRFAVLTEVEELRASGISMKHAVAHVTRRADIVPATYYEWRKMVEGQSRQDWLAALAPSFSGSASGEAAEVTPCHPEAWKILKSDFLRPERPSFSACYRRMVMVARDQNLSPIPSERSLRRRLDAEVPKAAQIIAREGKDKAKQLFPAQKRTVAHLHAMKIVNTDGHQLDLFVRAPWSETPVRVILIGIQDVYSRKVLSWTLAEAETWEAVRTCIGSMIENHDGILPEHIYMDNGRAFAGKMISGGAKTRHRFKVNEDDVAGLLKTLDIEPHFVKPRSGQSKPIERAWRDLAEEISKHPSMSGCYTGNRPDAKPENYGNSAVPLETLQRHVAQCVDEHNHRLNRTTETAHGRSFAQTFDASIAEPSTIVRYASMAQRSLWMLSAVAITARKPDGAIHMHGNRYWHPVLNEWISKKLTVRFDPADLHKPVKVYDPEGRFLCDADCLAKTGFADTGAARRQEKARKTHVKNLQAVAKSNAALSPMQLGEIMEKGRKAEAAKRPQTPVRPVVTRLVTGNLAHAPVEAVSVDHFEDSFARGLARVAGGESAIIQFPTGNTEAGGKPARKRRAEKY</sequence>
<evidence type="ECO:0000313" key="4">
    <source>
        <dbReference type="EMBL" id="CUX57709.1"/>
    </source>
</evidence>
<dbReference type="GO" id="GO:0003677">
    <property type="term" value="F:DNA binding"/>
    <property type="evidence" value="ECO:0007669"/>
    <property type="project" value="InterPro"/>
</dbReference>
<dbReference type="Gene3D" id="1.10.10.10">
    <property type="entry name" value="Winged helix-like DNA-binding domain superfamily/Winged helix DNA-binding domain"/>
    <property type="match status" value="1"/>
</dbReference>
<dbReference type="Pfam" id="PF02316">
    <property type="entry name" value="HTH_Tnp_Mu_1"/>
    <property type="match status" value="1"/>
</dbReference>
<dbReference type="Gene3D" id="2.30.30.130">
    <property type="entry name" value="Transposase, Mu, C-terminal"/>
    <property type="match status" value="1"/>
</dbReference>
<dbReference type="EMBL" id="FBWC01000027">
    <property type="protein sequence ID" value="CUX57709.1"/>
    <property type="molecule type" value="Genomic_DNA"/>
</dbReference>
<evidence type="ECO:0000313" key="5">
    <source>
        <dbReference type="Proteomes" id="UP000191897"/>
    </source>
</evidence>
<reference evidence="4 5" key="1">
    <citation type="submission" date="2016-01" db="EMBL/GenBank/DDBJ databases">
        <authorList>
            <person name="Oliw E.H."/>
        </authorList>
    </citation>
    <scope>NUCLEOTIDE SEQUENCE [LARGE SCALE GENOMIC DNA]</scope>
    <source>
        <strain evidence="4 5">Kerr 14</strain>
    </source>
</reference>
<gene>
    <name evidence="4" type="ORF">AGR4C_Lc50109</name>
</gene>
<feature type="domain" description="HTH Mu-type" evidence="3">
    <location>
        <begin position="4"/>
        <end position="74"/>
    </location>
</feature>
<evidence type="ECO:0000259" key="2">
    <source>
        <dbReference type="PROSITE" id="PS50994"/>
    </source>
</evidence>
<dbReference type="InterPro" id="IPR015378">
    <property type="entry name" value="Transposase-like_Mu_C"/>
</dbReference>
<dbReference type="Pfam" id="PF09039">
    <property type="entry name" value="HTH_Tnp_Mu_2"/>
    <property type="match status" value="1"/>
</dbReference>
<organism evidence="4 5">
    <name type="scientific">Agrobacterium tumefaciens str. Kerr 14</name>
    <dbReference type="NCBI Taxonomy" id="1183424"/>
    <lineage>
        <taxon>Bacteria</taxon>
        <taxon>Pseudomonadati</taxon>
        <taxon>Pseudomonadota</taxon>
        <taxon>Alphaproteobacteria</taxon>
        <taxon>Hyphomicrobiales</taxon>
        <taxon>Rhizobiaceae</taxon>
        <taxon>Rhizobium/Agrobacterium group</taxon>
        <taxon>Agrobacterium</taxon>
        <taxon>Agrobacterium tumefaciens complex</taxon>
    </lineage>
</organism>
<dbReference type="InterPro" id="IPR012337">
    <property type="entry name" value="RNaseH-like_sf"/>
</dbReference>
<accession>A0A1S7RU86</accession>